<gene>
    <name evidence="2" type="ORF">HYN51_00950</name>
</gene>
<accession>A0A2Y9TUL5</accession>
<reference evidence="2 3" key="1">
    <citation type="journal article" date="2019" name="Int. J. Syst. Evol. Microbiol.">
        <title>Limnobaculum parvum gen. nov., sp. nov., isolated from a freshwater lake.</title>
        <authorList>
            <person name="Baek C."/>
            <person name="Shin S.K."/>
            <person name="Yi H."/>
        </authorList>
    </citation>
    <scope>NUCLEOTIDE SEQUENCE [LARGE SCALE GENOMIC DNA]</scope>
    <source>
        <strain evidence="2 3">HYN0051</strain>
    </source>
</reference>
<dbReference type="EMBL" id="CP029185">
    <property type="protein sequence ID" value="AWH87249.1"/>
    <property type="molecule type" value="Genomic_DNA"/>
</dbReference>
<evidence type="ECO:0000313" key="2">
    <source>
        <dbReference type="EMBL" id="AWH87249.1"/>
    </source>
</evidence>
<name>A0A2Y9TUL5_9GAMM</name>
<keyword evidence="1" id="KW-0812">Transmembrane</keyword>
<feature type="transmembrane region" description="Helical" evidence="1">
    <location>
        <begin position="20"/>
        <end position="42"/>
    </location>
</feature>
<evidence type="ECO:0008006" key="4">
    <source>
        <dbReference type="Google" id="ProtNLM"/>
    </source>
</evidence>
<dbReference type="Proteomes" id="UP000244908">
    <property type="component" value="Chromosome"/>
</dbReference>
<keyword evidence="1" id="KW-1133">Transmembrane helix</keyword>
<organism evidence="2 3">
    <name type="scientific">Limnobaculum parvum</name>
    <dbReference type="NCBI Taxonomy" id="2172103"/>
    <lineage>
        <taxon>Bacteria</taxon>
        <taxon>Pseudomonadati</taxon>
        <taxon>Pseudomonadota</taxon>
        <taxon>Gammaproteobacteria</taxon>
        <taxon>Enterobacterales</taxon>
        <taxon>Budviciaceae</taxon>
        <taxon>Limnobaculum</taxon>
    </lineage>
</organism>
<evidence type="ECO:0000313" key="3">
    <source>
        <dbReference type="Proteomes" id="UP000244908"/>
    </source>
</evidence>
<dbReference type="OrthoDB" id="6461993at2"/>
<dbReference type="KEGG" id="lpv:HYN51_00950"/>
<dbReference type="AlphaFoldDB" id="A0A2Y9TUL5"/>
<protein>
    <recommendedName>
        <fullName evidence="4">Type VI secretion protein</fullName>
    </recommendedName>
</protein>
<feature type="transmembrane region" description="Helical" evidence="1">
    <location>
        <begin position="51"/>
        <end position="75"/>
    </location>
</feature>
<keyword evidence="1" id="KW-0472">Membrane</keyword>
<keyword evidence="3" id="KW-1185">Reference proteome</keyword>
<proteinExistence type="predicted"/>
<dbReference type="RefSeq" id="WP_108899340.1">
    <property type="nucleotide sequence ID" value="NZ_CP029185.2"/>
</dbReference>
<sequence length="394" mass="44361">MPVVLSLIPAKKEASKPPGLLAWGLLFLLALSIGFILTAFFFSPEGRERNLWFWLQAVLLPTVIWLLLFCVRFLFYDHSVKYTTSWNKHHDNRRNELIEFAQRPLIVVSQSIMTGAGCFGHATAITNNLLKIASTKPVNGEIPIPHSSIKKDNSFDSAIAMLSHVFTHLKNDLKLPEQGEFKKNGVRVKLDIDCELNQQEILKVWETIWKACLPEEVNVEFVAKQEGVMLLDEWLDDLRNDYGYLLVISVQLHEQAQKNSAEAAIAMLFSGINLNQPDDKLMTYVHRPVQGDITSSLNDAVLWGKNEATEVEGIWSSEGEQAYLPDMLIAFNQMAGTTPDIYRINAALGYAGIAAGWLTLTIAIEQSKISKRPQLVSYSDHRNVFMMVKSSSRV</sequence>
<evidence type="ECO:0000256" key="1">
    <source>
        <dbReference type="SAM" id="Phobius"/>
    </source>
</evidence>
<feature type="transmembrane region" description="Helical" evidence="1">
    <location>
        <begin position="347"/>
        <end position="364"/>
    </location>
</feature>